<evidence type="ECO:0000313" key="5">
    <source>
        <dbReference type="Proteomes" id="UP001651158"/>
    </source>
</evidence>
<evidence type="ECO:0000313" key="4">
    <source>
        <dbReference type="EMBL" id="KAL5104046.1"/>
    </source>
</evidence>
<evidence type="ECO:0000313" key="3">
    <source>
        <dbReference type="EMBL" id="KAL5104031.1"/>
    </source>
</evidence>
<feature type="chain" id="PRO_5045031949" evidence="1">
    <location>
        <begin position="24"/>
        <end position="169"/>
    </location>
</feature>
<organism evidence="4 5">
    <name type="scientific">Taenia crassiceps</name>
    <dbReference type="NCBI Taxonomy" id="6207"/>
    <lineage>
        <taxon>Eukaryota</taxon>
        <taxon>Metazoa</taxon>
        <taxon>Spiralia</taxon>
        <taxon>Lophotrochozoa</taxon>
        <taxon>Platyhelminthes</taxon>
        <taxon>Cestoda</taxon>
        <taxon>Eucestoda</taxon>
        <taxon>Cyclophyllidea</taxon>
        <taxon>Taeniidae</taxon>
        <taxon>Taenia</taxon>
    </lineage>
</organism>
<dbReference type="EMBL" id="JAKROA010000014">
    <property type="protein sequence ID" value="KAL5104031.1"/>
    <property type="molecule type" value="Genomic_DNA"/>
</dbReference>
<dbReference type="InterPro" id="IPR001283">
    <property type="entry name" value="CRISP-related"/>
</dbReference>
<dbReference type="SMART" id="SM00198">
    <property type="entry name" value="SCP"/>
    <property type="match status" value="1"/>
</dbReference>
<dbReference type="Gene3D" id="3.40.33.10">
    <property type="entry name" value="CAP"/>
    <property type="match status" value="1"/>
</dbReference>
<feature type="domain" description="SCP" evidence="2">
    <location>
        <begin position="29"/>
        <end position="169"/>
    </location>
</feature>
<reference evidence="4" key="2">
    <citation type="submission" date="2024-12" db="EMBL/GenBank/DDBJ databases">
        <authorList>
            <person name="Estrada K."/>
            <person name="Bobes R.J."/>
            <person name="Sanchez-Flores A."/>
            <person name="Laclette J.P."/>
        </authorList>
    </citation>
    <scope>NUCLEOTIDE SEQUENCE</scope>
    <source>
        <strain evidence="4">WFUcys</strain>
        <tissue evidence="4">Peritoneal cavity of infected mice</tissue>
    </source>
</reference>
<dbReference type="PRINTS" id="PR00837">
    <property type="entry name" value="V5TPXLIKE"/>
</dbReference>
<dbReference type="InterPro" id="IPR014044">
    <property type="entry name" value="CAP_dom"/>
</dbReference>
<gene>
    <name evidence="3" type="ORF">TcWFU_000387</name>
    <name evidence="4" type="ORF">TcWFU_001351</name>
</gene>
<dbReference type="SUPFAM" id="SSF55797">
    <property type="entry name" value="PR-1-like"/>
    <property type="match status" value="1"/>
</dbReference>
<dbReference type="Proteomes" id="UP001651158">
    <property type="component" value="Unassembled WGS sequence"/>
</dbReference>
<comment type="caution">
    <text evidence="4">The sequence shown here is derived from an EMBL/GenBank/DDBJ whole genome shotgun (WGS) entry which is preliminary data.</text>
</comment>
<dbReference type="InterPro" id="IPR035940">
    <property type="entry name" value="CAP_sf"/>
</dbReference>
<evidence type="ECO:0000256" key="1">
    <source>
        <dbReference type="SAM" id="SignalP"/>
    </source>
</evidence>
<dbReference type="EMBL" id="JAKROA010000014">
    <property type="protein sequence ID" value="KAL5104046.1"/>
    <property type="molecule type" value="Genomic_DNA"/>
</dbReference>
<keyword evidence="1" id="KW-0732">Signal</keyword>
<dbReference type="PANTHER" id="PTHR10334">
    <property type="entry name" value="CYSTEINE-RICH SECRETORY PROTEIN-RELATED"/>
    <property type="match status" value="1"/>
</dbReference>
<keyword evidence="5" id="KW-1185">Reference proteome</keyword>
<reference evidence="4 5" key="1">
    <citation type="journal article" date="2022" name="Front. Cell. Infect. Microbiol.">
        <title>The Genomes of Two Strains of Taenia crassiceps the Animal Model for the Study of Human Cysticercosis.</title>
        <authorList>
            <person name="Bobes R.J."/>
            <person name="Estrada K."/>
            <person name="Rios-Valencia D.G."/>
            <person name="Calderon-Gallegos A."/>
            <person name="de la Torre P."/>
            <person name="Carrero J.C."/>
            <person name="Sanchez-Flores A."/>
            <person name="Laclette J.P."/>
        </authorList>
    </citation>
    <scope>NUCLEOTIDE SEQUENCE [LARGE SCALE GENOMIC DNA]</scope>
    <source>
        <strain evidence="4">WFUcys</strain>
    </source>
</reference>
<name>A0ABR4Q2Z6_9CEST</name>
<feature type="signal peptide" evidence="1">
    <location>
        <begin position="1"/>
        <end position="23"/>
    </location>
</feature>
<evidence type="ECO:0000259" key="2">
    <source>
        <dbReference type="SMART" id="SM00198"/>
    </source>
</evidence>
<dbReference type="Pfam" id="PF00188">
    <property type="entry name" value="CAP"/>
    <property type="match status" value="1"/>
</dbReference>
<accession>A0ABR4Q2Z6</accession>
<dbReference type="CDD" id="cd05380">
    <property type="entry name" value="CAP_euk"/>
    <property type="match status" value="1"/>
</dbReference>
<sequence length="169" mass="19280">MRSPLSLSARVLNLIVFISAALCHPPTDIERAQILEAHLRLREKVYPPASNMELMEYSTKLENLANYWASHCRFAHPDPERYQHYSGIGQNIALISGFKPSLTESVCGWKRGSRLYSYLNNTCSGDCDPYKQMVWANSNELGCSMWQCDGLRPDWDNPQYLIVCQYSPG</sequence>
<protein>
    <submittedName>
        <fullName evidence="4">Cysteine-rich secretory protein LCCL domain-containing 2</fullName>
    </submittedName>
</protein>
<proteinExistence type="predicted"/>